<dbReference type="AlphaFoldDB" id="A0A1E3GZU8"/>
<evidence type="ECO:0000313" key="1">
    <source>
        <dbReference type="EMBL" id="ODN69577.1"/>
    </source>
</evidence>
<keyword evidence="2" id="KW-1185">Reference proteome</keyword>
<accession>A0A1E3GZU8</accession>
<evidence type="ECO:0000313" key="2">
    <source>
        <dbReference type="Proteomes" id="UP000094622"/>
    </source>
</evidence>
<name>A0A1E3GZU8_9HYPH</name>
<dbReference type="Proteomes" id="UP000094622">
    <property type="component" value="Unassembled WGS sequence"/>
</dbReference>
<proteinExistence type="predicted"/>
<protein>
    <submittedName>
        <fullName evidence="1">Uncharacterized protein</fullName>
    </submittedName>
</protein>
<dbReference type="RefSeq" id="WP_069307545.1">
    <property type="nucleotide sequence ID" value="NZ_MCRJ01000084.1"/>
</dbReference>
<reference evidence="1 2" key="1">
    <citation type="submission" date="2016-07" db="EMBL/GenBank/DDBJ databases">
        <title>Draft Genome Sequence of Methylobrevis pamukkalensis PK2.</title>
        <authorList>
            <person name="Vasilenko O.V."/>
            <person name="Doronina N.V."/>
            <person name="Shmareva M.N."/>
            <person name="Tarlachkov S.V."/>
            <person name="Mustakhimov I."/>
            <person name="Trotsenko Y.A."/>
        </authorList>
    </citation>
    <scope>NUCLEOTIDE SEQUENCE [LARGE SCALE GENOMIC DNA]</scope>
    <source>
        <strain evidence="1 2">PK2</strain>
    </source>
</reference>
<dbReference type="EMBL" id="MCRJ01000084">
    <property type="protein sequence ID" value="ODN69577.1"/>
    <property type="molecule type" value="Genomic_DNA"/>
</dbReference>
<sequence>MTTLIENATQIAAAIAAMPEVESARVWASVPGKERIYVEVIRTDIDGKRYGGSGGQCWVDLNTGAVLAKTDKYNGTFYCNSFTKAFHVANSTTDKIRAVVAGF</sequence>
<comment type="caution">
    <text evidence="1">The sequence shown here is derived from an EMBL/GenBank/DDBJ whole genome shotgun (WGS) entry which is preliminary data.</text>
</comment>
<organism evidence="1 2">
    <name type="scientific">Methylobrevis pamukkalensis</name>
    <dbReference type="NCBI Taxonomy" id="1439726"/>
    <lineage>
        <taxon>Bacteria</taxon>
        <taxon>Pseudomonadati</taxon>
        <taxon>Pseudomonadota</taxon>
        <taxon>Alphaproteobacteria</taxon>
        <taxon>Hyphomicrobiales</taxon>
        <taxon>Pleomorphomonadaceae</taxon>
        <taxon>Methylobrevis</taxon>
    </lineage>
</organism>
<gene>
    <name evidence="1" type="ORF">A6302_03123</name>
</gene>